<keyword evidence="2" id="KW-0678">Repressor</keyword>
<dbReference type="PANTHER" id="PTHR21043">
    <property type="entry name" value="IOJAP SUPERFAMILY ORTHOLOG"/>
    <property type="match status" value="1"/>
</dbReference>
<dbReference type="Pfam" id="PF02410">
    <property type="entry name" value="RsfS"/>
    <property type="match status" value="1"/>
</dbReference>
<dbReference type="SUPFAM" id="SSF81301">
    <property type="entry name" value="Nucleotidyltransferase"/>
    <property type="match status" value="1"/>
</dbReference>
<gene>
    <name evidence="2 3" type="primary">rsfS</name>
    <name evidence="3" type="ORF">DSM19430T_01130</name>
</gene>
<dbReference type="PANTHER" id="PTHR21043:SF0">
    <property type="entry name" value="MITOCHONDRIAL ASSEMBLY OF RIBOSOMAL LARGE SUBUNIT PROTEIN 1"/>
    <property type="match status" value="1"/>
</dbReference>
<dbReference type="AlphaFoldDB" id="A0A7J0BP48"/>
<dbReference type="InterPro" id="IPR004394">
    <property type="entry name" value="Iojap/RsfS/C7orf30"/>
</dbReference>
<comment type="caution">
    <text evidence="3">The sequence shown here is derived from an EMBL/GenBank/DDBJ whole genome shotgun (WGS) entry which is preliminary data.</text>
</comment>
<dbReference type="Gene3D" id="3.30.460.10">
    <property type="entry name" value="Beta Polymerase, domain 2"/>
    <property type="match status" value="1"/>
</dbReference>
<dbReference type="GO" id="GO:0090071">
    <property type="term" value="P:negative regulation of ribosome biogenesis"/>
    <property type="evidence" value="ECO:0007669"/>
    <property type="project" value="UniProtKB-UniRule"/>
</dbReference>
<evidence type="ECO:0000256" key="2">
    <source>
        <dbReference type="HAMAP-Rule" id="MF_01477"/>
    </source>
</evidence>
<dbReference type="RefSeq" id="WP_174408154.1">
    <property type="nucleotide sequence ID" value="NZ_BLVP01000001.1"/>
</dbReference>
<comment type="similarity">
    <text evidence="1 2">Belongs to the Iojap/RsfS family.</text>
</comment>
<proteinExistence type="inferred from homology"/>
<dbReference type="GO" id="GO:0005737">
    <property type="term" value="C:cytoplasm"/>
    <property type="evidence" value="ECO:0007669"/>
    <property type="project" value="UniProtKB-SubCell"/>
</dbReference>
<comment type="subunit">
    <text evidence="2">Interacts with ribosomal protein uL14 (rplN).</text>
</comment>
<accession>A0A7J0BP48</accession>
<organism evidence="3 4">
    <name type="scientific">Desulfovibrio psychrotolerans</name>
    <dbReference type="NCBI Taxonomy" id="415242"/>
    <lineage>
        <taxon>Bacteria</taxon>
        <taxon>Pseudomonadati</taxon>
        <taxon>Thermodesulfobacteriota</taxon>
        <taxon>Desulfovibrionia</taxon>
        <taxon>Desulfovibrionales</taxon>
        <taxon>Desulfovibrionaceae</taxon>
        <taxon>Desulfovibrio</taxon>
    </lineage>
</organism>
<dbReference type="GO" id="GO:0043023">
    <property type="term" value="F:ribosomal large subunit binding"/>
    <property type="evidence" value="ECO:0007669"/>
    <property type="project" value="TreeGrafter"/>
</dbReference>
<name>A0A7J0BP48_9BACT</name>
<dbReference type="Proteomes" id="UP000503820">
    <property type="component" value="Unassembled WGS sequence"/>
</dbReference>
<comment type="function">
    <text evidence="2">Functions as a ribosomal silencing factor. Interacts with ribosomal protein uL14 (rplN), blocking formation of intersubunit bridge B8. Prevents association of the 30S and 50S ribosomal subunits and the formation of functional ribosomes, thus repressing translation.</text>
</comment>
<evidence type="ECO:0000313" key="3">
    <source>
        <dbReference type="EMBL" id="GFM35429.1"/>
    </source>
</evidence>
<evidence type="ECO:0000256" key="1">
    <source>
        <dbReference type="ARBA" id="ARBA00010574"/>
    </source>
</evidence>
<dbReference type="NCBIfam" id="TIGR00090">
    <property type="entry name" value="rsfS_iojap_ybeB"/>
    <property type="match status" value="1"/>
</dbReference>
<reference evidence="3 4" key="1">
    <citation type="submission" date="2020-05" db="EMBL/GenBank/DDBJ databases">
        <title>Draft genome sequence of Desulfovibrio psychrotolerans JS1T.</title>
        <authorList>
            <person name="Ueno A."/>
            <person name="Tamazawa S."/>
            <person name="Tamamura S."/>
            <person name="Murakami T."/>
            <person name="Kiyama T."/>
            <person name="Inomata H."/>
            <person name="Amano Y."/>
            <person name="Miyakawa K."/>
            <person name="Tamaki H."/>
            <person name="Naganuma T."/>
            <person name="Kaneko K."/>
        </authorList>
    </citation>
    <scope>NUCLEOTIDE SEQUENCE [LARGE SCALE GENOMIC DNA]</scope>
    <source>
        <strain evidence="3 4">JS1</strain>
    </source>
</reference>
<dbReference type="InterPro" id="IPR043519">
    <property type="entry name" value="NT_sf"/>
</dbReference>
<dbReference type="EMBL" id="BLVP01000001">
    <property type="protein sequence ID" value="GFM35429.1"/>
    <property type="molecule type" value="Genomic_DNA"/>
</dbReference>
<dbReference type="GO" id="GO:0017148">
    <property type="term" value="P:negative regulation of translation"/>
    <property type="evidence" value="ECO:0007669"/>
    <property type="project" value="UniProtKB-UniRule"/>
</dbReference>
<keyword evidence="2" id="KW-0810">Translation regulation</keyword>
<comment type="subcellular location">
    <subcellularLocation>
        <location evidence="2">Cytoplasm</location>
    </subcellularLocation>
</comment>
<keyword evidence="4" id="KW-1185">Reference proteome</keyword>
<keyword evidence="2" id="KW-0963">Cytoplasm</keyword>
<dbReference type="GO" id="GO:0042256">
    <property type="term" value="P:cytosolic ribosome assembly"/>
    <property type="evidence" value="ECO:0007669"/>
    <property type="project" value="UniProtKB-UniRule"/>
</dbReference>
<protein>
    <recommendedName>
        <fullName evidence="2">Ribosomal silencing factor RsfS</fullName>
    </recommendedName>
</protein>
<sequence length="129" mass="14603">MTVSKDKKFSTVPVAEKVENIVKWLEEKHASDILALNLERVNSFTDAVIIVTAKSVRQGQAIAEHVYAMAKQANYEYLRVEGKDSGQWILVDLNDVVINVFQEDVRRLFNLESLWADAAILNTNESEHA</sequence>
<dbReference type="HAMAP" id="MF_01477">
    <property type="entry name" value="Iojap_RsfS"/>
    <property type="match status" value="1"/>
</dbReference>
<evidence type="ECO:0000313" key="4">
    <source>
        <dbReference type="Proteomes" id="UP000503820"/>
    </source>
</evidence>